<organism evidence="1 2">
    <name type="scientific">Syphacia muris</name>
    <dbReference type="NCBI Taxonomy" id="451379"/>
    <lineage>
        <taxon>Eukaryota</taxon>
        <taxon>Metazoa</taxon>
        <taxon>Ecdysozoa</taxon>
        <taxon>Nematoda</taxon>
        <taxon>Chromadorea</taxon>
        <taxon>Rhabditida</taxon>
        <taxon>Spirurina</taxon>
        <taxon>Oxyuridomorpha</taxon>
        <taxon>Oxyuroidea</taxon>
        <taxon>Oxyuridae</taxon>
        <taxon>Syphacia</taxon>
    </lineage>
</organism>
<protein>
    <submittedName>
        <fullName evidence="2">Uncharacterized protein</fullName>
    </submittedName>
</protein>
<proteinExistence type="predicted"/>
<evidence type="ECO:0000313" key="2">
    <source>
        <dbReference type="WBParaSite" id="SMUV_0000442901-mRNA-1"/>
    </source>
</evidence>
<accession>A0A0N5AJ12</accession>
<dbReference type="AlphaFoldDB" id="A0A0N5AJ12"/>
<reference evidence="2" key="1">
    <citation type="submission" date="2017-02" db="UniProtKB">
        <authorList>
            <consortium name="WormBaseParasite"/>
        </authorList>
    </citation>
    <scope>IDENTIFICATION</scope>
</reference>
<evidence type="ECO:0000313" key="1">
    <source>
        <dbReference type="Proteomes" id="UP000046393"/>
    </source>
</evidence>
<sequence length="150" mass="16805">MWRRKKKHGHTACSWKSLIRKEKQLAAVEINNEDLTDIINPCYTGPRLVIRQKIAQFIDKGKKQLFSKVINPEKNSKSDLVSARDSCNCNCDCDERCRHIPVYIYEKRVPVPVAVRPAIAAPVPMPVATVTTTKALGGFGPMMGGGWVKK</sequence>
<dbReference type="Proteomes" id="UP000046393">
    <property type="component" value="Unplaced"/>
</dbReference>
<dbReference type="WBParaSite" id="SMUV_0000442901-mRNA-1">
    <property type="protein sequence ID" value="SMUV_0000442901-mRNA-1"/>
    <property type="gene ID" value="SMUV_0000442901"/>
</dbReference>
<keyword evidence="1" id="KW-1185">Reference proteome</keyword>
<name>A0A0N5AJ12_9BILA</name>